<proteinExistence type="predicted"/>
<evidence type="ECO:0000259" key="5">
    <source>
        <dbReference type="PROSITE" id="PS51352"/>
    </source>
</evidence>
<dbReference type="GO" id="GO:0005737">
    <property type="term" value="C:cytoplasm"/>
    <property type="evidence" value="ECO:0007669"/>
    <property type="project" value="TreeGrafter"/>
</dbReference>
<dbReference type="PANTHER" id="PTHR45663">
    <property type="entry name" value="GEO12009P1"/>
    <property type="match status" value="1"/>
</dbReference>
<feature type="domain" description="Thioredoxin" evidence="5">
    <location>
        <begin position="1"/>
        <end position="106"/>
    </location>
</feature>
<dbReference type="EMBL" id="PQVP01000003">
    <property type="protein sequence ID" value="POZ81297.1"/>
    <property type="molecule type" value="Genomic_DNA"/>
</dbReference>
<accession>A0A2S5DQC1</accession>
<organism evidence="6 7">
    <name type="scientific">Burkholderia contaminans</name>
    <dbReference type="NCBI Taxonomy" id="488447"/>
    <lineage>
        <taxon>Bacteria</taxon>
        <taxon>Pseudomonadati</taxon>
        <taxon>Pseudomonadota</taxon>
        <taxon>Betaproteobacteria</taxon>
        <taxon>Burkholderiales</taxon>
        <taxon>Burkholderiaceae</taxon>
        <taxon>Burkholderia</taxon>
        <taxon>Burkholderia cepacia complex</taxon>
    </lineage>
</organism>
<dbReference type="PROSITE" id="PS51352">
    <property type="entry name" value="THIOREDOXIN_2"/>
    <property type="match status" value="1"/>
</dbReference>
<dbReference type="Pfam" id="PF00085">
    <property type="entry name" value="Thioredoxin"/>
    <property type="match status" value="1"/>
</dbReference>
<dbReference type="InterPro" id="IPR017937">
    <property type="entry name" value="Thioredoxin_CS"/>
</dbReference>
<evidence type="ECO:0000256" key="4">
    <source>
        <dbReference type="ARBA" id="ARBA00023284"/>
    </source>
</evidence>
<reference evidence="6 7" key="1">
    <citation type="submission" date="2018-01" db="EMBL/GenBank/DDBJ databases">
        <title>Successful Treatment of Persistent Burkholderia cepacia Bacteremia with Ceftazidime-Avibactam.</title>
        <authorList>
            <person name="Tamma P."/>
            <person name="Fan Y."/>
            <person name="Bergman Y."/>
            <person name="Sick-Samuels A."/>
            <person name="Hsu A."/>
            <person name="Timp W."/>
            <person name="Simner P."/>
        </authorList>
    </citation>
    <scope>NUCLEOTIDE SEQUENCE [LARGE SCALE GENOMIC DNA]</scope>
    <source>
        <strain evidence="6 7">170816</strain>
    </source>
</reference>
<dbReference type="Gene3D" id="3.40.30.10">
    <property type="entry name" value="Glutaredoxin"/>
    <property type="match status" value="1"/>
</dbReference>
<dbReference type="AlphaFoldDB" id="A0A2S5DQC1"/>
<protein>
    <submittedName>
        <fullName evidence="6">Thioredoxin</fullName>
    </submittedName>
</protein>
<dbReference type="Proteomes" id="UP000238655">
    <property type="component" value="Chromosome 3"/>
</dbReference>
<name>A0A2S5DQC1_9BURK</name>
<dbReference type="InterPro" id="IPR013766">
    <property type="entry name" value="Thioredoxin_domain"/>
</dbReference>
<comment type="caution">
    <text evidence="6">The sequence shown here is derived from an EMBL/GenBank/DDBJ whole genome shotgun (WGS) entry which is preliminary data.</text>
</comment>
<dbReference type="PANTHER" id="PTHR45663:SF11">
    <property type="entry name" value="GEO12009P1"/>
    <property type="match status" value="1"/>
</dbReference>
<dbReference type="PRINTS" id="PR00421">
    <property type="entry name" value="THIOREDOXIN"/>
</dbReference>
<sequence>MSILDTTAATLLDDVSGETAVLVDFWAPWCGPCRALAPHLDRLAKDYAGRLKILKLNIDSEPDGGKKFGVRAIPTLIFYANGKEHDRLTGPSTIRMRMTMEKWFAQCGLETPESAASEAGNNEPEAAAVDAPAVEWCSFGGDEAHKDRCISRYHELSDAQRGSERAQEPSTRLAGARGQFEEVVGVPRQFGDLVDSIWMFLSRVKEGAEEADATALKIFHAIPVGANLARAATDVLHELVYHSRWEITQYFTGETERGIVLRIKAAHARELAGEKIAAKEWEALQRAAVMLGVGDGSADLEASQMLEGLAGPMSDWSGNGKLHMILKYVNRELRRKADWRDDEEQKITAMIERATEQVHSEIGSAPRDDAAARAAWVSAFIERRGAFIQQCREQDPDLWKRYDVVSMDSARQAAIVCTDVAESLLTWLSANAPRSV</sequence>
<evidence type="ECO:0000256" key="1">
    <source>
        <dbReference type="ARBA" id="ARBA00022448"/>
    </source>
</evidence>
<dbReference type="InterPro" id="IPR036249">
    <property type="entry name" value="Thioredoxin-like_sf"/>
</dbReference>
<evidence type="ECO:0000313" key="6">
    <source>
        <dbReference type="EMBL" id="POZ81297.1"/>
    </source>
</evidence>
<evidence type="ECO:0000313" key="7">
    <source>
        <dbReference type="Proteomes" id="UP000238655"/>
    </source>
</evidence>
<keyword evidence="2" id="KW-0249">Electron transport</keyword>
<dbReference type="PROSITE" id="PS00194">
    <property type="entry name" value="THIOREDOXIN_1"/>
    <property type="match status" value="1"/>
</dbReference>
<evidence type="ECO:0000256" key="2">
    <source>
        <dbReference type="ARBA" id="ARBA00022982"/>
    </source>
</evidence>
<evidence type="ECO:0000256" key="3">
    <source>
        <dbReference type="ARBA" id="ARBA00023157"/>
    </source>
</evidence>
<dbReference type="GO" id="GO:0015035">
    <property type="term" value="F:protein-disulfide reductase activity"/>
    <property type="evidence" value="ECO:0007669"/>
    <property type="project" value="TreeGrafter"/>
</dbReference>
<keyword evidence="1" id="KW-0813">Transport</keyword>
<gene>
    <name evidence="6" type="ORF">C3743_37485</name>
</gene>
<keyword evidence="3" id="KW-1015">Disulfide bond</keyword>
<dbReference type="RefSeq" id="WP_089463645.1">
    <property type="nucleotide sequence ID" value="NZ_CM009577.1"/>
</dbReference>
<keyword evidence="4" id="KW-0676">Redox-active center</keyword>
<dbReference type="SUPFAM" id="SSF52833">
    <property type="entry name" value="Thioredoxin-like"/>
    <property type="match status" value="1"/>
</dbReference>
<dbReference type="CDD" id="cd02947">
    <property type="entry name" value="TRX_family"/>
    <property type="match status" value="1"/>
</dbReference>